<evidence type="ECO:0000256" key="1">
    <source>
        <dbReference type="SAM" id="SignalP"/>
    </source>
</evidence>
<keyword evidence="2" id="KW-0614">Plasmid</keyword>
<feature type="signal peptide" evidence="1">
    <location>
        <begin position="1"/>
        <end position="26"/>
    </location>
</feature>
<dbReference type="AlphaFoldDB" id="A0A248VZ49"/>
<dbReference type="Proteomes" id="UP000215158">
    <property type="component" value="Plasmid pBN2"/>
</dbReference>
<reference evidence="2 3" key="1">
    <citation type="submission" date="2017-08" db="EMBL/GenBank/DDBJ databases">
        <title>Identification and genetic characteristics of simultaneous BTEX- and naphthalene-degrading Paraburkholderia sp. BN5 isolated from petroleum-contaminated soil.</title>
        <authorList>
            <person name="Lee Y."/>
            <person name="Jeon C.O."/>
        </authorList>
    </citation>
    <scope>NUCLEOTIDE SEQUENCE [LARGE SCALE GENOMIC DNA]</scope>
    <source>
        <strain evidence="2 3">BN5</strain>
        <plasmid evidence="2 3">pBN2</plasmid>
    </source>
</reference>
<dbReference type="RefSeq" id="WP_095423484.1">
    <property type="nucleotide sequence ID" value="NZ_CP022992.1"/>
</dbReference>
<organism evidence="2 3">
    <name type="scientific">Paraburkholderia aromaticivorans</name>
    <dbReference type="NCBI Taxonomy" id="2026199"/>
    <lineage>
        <taxon>Bacteria</taxon>
        <taxon>Pseudomonadati</taxon>
        <taxon>Pseudomonadota</taxon>
        <taxon>Betaproteobacteria</taxon>
        <taxon>Burkholderiales</taxon>
        <taxon>Burkholderiaceae</taxon>
        <taxon>Paraburkholderia</taxon>
    </lineage>
</organism>
<sequence length="189" mass="19686">MNLKTTRGLFALCSALMFGYCATASADVPSVSANAKVVQITLSIKSDKSDKVASVVLTAADGVSTNVDERSSVSYVSSIAPCKDNPAKICAEYSDLKTGFAFGVLPRVLPNGDVLLDLVYDSARLNSMRDFKSDIGTIQLPDVSKNGFKSAVKVKAGVETVVNSATDASGKQDVAVTVKLVDPKTGAAI</sequence>
<evidence type="ECO:0000313" key="3">
    <source>
        <dbReference type="Proteomes" id="UP000215158"/>
    </source>
</evidence>
<feature type="chain" id="PRO_5012625591" evidence="1">
    <location>
        <begin position="27"/>
        <end position="189"/>
    </location>
</feature>
<geneLocation type="plasmid" evidence="2 3">
    <name>pBN2</name>
</geneLocation>
<name>A0A248VZ49_9BURK</name>
<gene>
    <name evidence="2" type="ORF">CJU94_36320</name>
</gene>
<dbReference type="KEGG" id="parb:CJU94_36320"/>
<dbReference type="EMBL" id="CP022992">
    <property type="protein sequence ID" value="ASW03670.1"/>
    <property type="molecule type" value="Genomic_DNA"/>
</dbReference>
<evidence type="ECO:0000313" key="2">
    <source>
        <dbReference type="EMBL" id="ASW03670.1"/>
    </source>
</evidence>
<protein>
    <submittedName>
        <fullName evidence="2">Uncharacterized protein</fullName>
    </submittedName>
</protein>
<proteinExistence type="predicted"/>
<keyword evidence="3" id="KW-1185">Reference proteome</keyword>
<keyword evidence="1" id="KW-0732">Signal</keyword>
<accession>A0A248VZ49</accession>